<evidence type="ECO:0000256" key="7">
    <source>
        <dbReference type="ARBA" id="ARBA00022837"/>
    </source>
</evidence>
<dbReference type="GO" id="GO:0004859">
    <property type="term" value="F:phospholipase inhibitor activity"/>
    <property type="evidence" value="ECO:0007669"/>
    <property type="project" value="InterPro"/>
</dbReference>
<dbReference type="GO" id="GO:0001786">
    <property type="term" value="F:phosphatidylserine binding"/>
    <property type="evidence" value="ECO:0007669"/>
    <property type="project" value="TreeGrafter"/>
</dbReference>
<comment type="subcellular location">
    <subcellularLocation>
        <location evidence="1">Secreted</location>
        <location evidence="1">Extracellular space</location>
        <location evidence="1">Extracellular matrix</location>
        <location evidence="1">Basement membrane</location>
    </subcellularLocation>
</comment>
<dbReference type="PRINTS" id="PR00196">
    <property type="entry name" value="ANNEXIN"/>
</dbReference>
<dbReference type="PROSITE" id="PS51897">
    <property type="entry name" value="ANNEXIN_2"/>
    <property type="match status" value="1"/>
</dbReference>
<dbReference type="SMART" id="SM00335">
    <property type="entry name" value="ANX"/>
    <property type="match status" value="1"/>
</dbReference>
<evidence type="ECO:0000313" key="13">
    <source>
        <dbReference type="Ensembl" id="ENSNVIP00000010494.1"/>
    </source>
</evidence>
<evidence type="ECO:0000256" key="10">
    <source>
        <dbReference type="ARBA" id="ARBA00023302"/>
    </source>
</evidence>
<dbReference type="Pfam" id="PF00191">
    <property type="entry name" value="Annexin"/>
    <property type="match status" value="1"/>
</dbReference>
<dbReference type="SUPFAM" id="SSF47874">
    <property type="entry name" value="Annexin"/>
    <property type="match status" value="1"/>
</dbReference>
<dbReference type="FunFam" id="1.10.220.10:FF:000007">
    <property type="entry name" value="Annexin"/>
    <property type="match status" value="1"/>
</dbReference>
<evidence type="ECO:0000256" key="3">
    <source>
        <dbReference type="ARBA" id="ARBA00022525"/>
    </source>
</evidence>
<reference evidence="13" key="2">
    <citation type="submission" date="2025-09" db="UniProtKB">
        <authorList>
            <consortium name="Ensembl"/>
        </authorList>
    </citation>
    <scope>IDENTIFICATION</scope>
</reference>
<dbReference type="InterPro" id="IPR001464">
    <property type="entry name" value="Annexin"/>
</dbReference>
<dbReference type="PROSITE" id="PS00223">
    <property type="entry name" value="ANNEXIN_1"/>
    <property type="match status" value="1"/>
</dbReference>
<organism evidence="13 14">
    <name type="scientific">Neovison vison</name>
    <name type="common">American mink</name>
    <name type="synonym">Mustela vison</name>
    <dbReference type="NCBI Taxonomy" id="452646"/>
    <lineage>
        <taxon>Eukaryota</taxon>
        <taxon>Metazoa</taxon>
        <taxon>Chordata</taxon>
        <taxon>Craniata</taxon>
        <taxon>Vertebrata</taxon>
        <taxon>Euteleostomi</taxon>
        <taxon>Mammalia</taxon>
        <taxon>Eutheria</taxon>
        <taxon>Laurasiatheria</taxon>
        <taxon>Carnivora</taxon>
        <taxon>Caniformia</taxon>
        <taxon>Musteloidea</taxon>
        <taxon>Mustelidae</taxon>
        <taxon>Mustelinae</taxon>
        <taxon>Neogale</taxon>
    </lineage>
</organism>
<dbReference type="GO" id="GO:1905602">
    <property type="term" value="P:positive regulation of receptor-mediated endocytosis involved in cholesterol transport"/>
    <property type="evidence" value="ECO:0007669"/>
    <property type="project" value="TreeGrafter"/>
</dbReference>
<dbReference type="InterPro" id="IPR018252">
    <property type="entry name" value="Annexin_repeat_CS"/>
</dbReference>
<evidence type="ECO:0000256" key="9">
    <source>
        <dbReference type="ARBA" id="ARBA00023216"/>
    </source>
</evidence>
<keyword evidence="4" id="KW-0272">Extracellular matrix</keyword>
<evidence type="ECO:0000256" key="5">
    <source>
        <dbReference type="ARBA" id="ARBA00022553"/>
    </source>
</evidence>
<comment type="similarity">
    <text evidence="2 12">Belongs to the annexin family.</text>
</comment>
<evidence type="ECO:0000256" key="1">
    <source>
        <dbReference type="ARBA" id="ARBA00004302"/>
    </source>
</evidence>
<dbReference type="GO" id="GO:0005509">
    <property type="term" value="F:calcium ion binding"/>
    <property type="evidence" value="ECO:0007669"/>
    <property type="project" value="InterPro"/>
</dbReference>
<dbReference type="InterPro" id="IPR037104">
    <property type="entry name" value="Annexin_sf"/>
</dbReference>
<protein>
    <recommendedName>
        <fullName evidence="12">Annexin</fullName>
    </recommendedName>
</protein>
<evidence type="ECO:0000256" key="2">
    <source>
        <dbReference type="ARBA" id="ARBA00007831"/>
    </source>
</evidence>
<evidence type="ECO:0000256" key="4">
    <source>
        <dbReference type="ARBA" id="ARBA00022530"/>
    </source>
</evidence>
<reference evidence="13" key="1">
    <citation type="submission" date="2025-08" db="UniProtKB">
        <authorList>
            <consortium name="Ensembl"/>
        </authorList>
    </citation>
    <scope>IDENTIFICATION</scope>
</reference>
<evidence type="ECO:0000256" key="11">
    <source>
        <dbReference type="ARBA" id="ARBA00093399"/>
    </source>
</evidence>
<dbReference type="GO" id="GO:0005544">
    <property type="term" value="F:calcium-dependent phospholipid binding"/>
    <property type="evidence" value="ECO:0007669"/>
    <property type="project" value="UniProtKB-KW"/>
</dbReference>
<dbReference type="GO" id="GO:0005604">
    <property type="term" value="C:basement membrane"/>
    <property type="evidence" value="ECO:0007669"/>
    <property type="project" value="UniProtKB-SubCell"/>
</dbReference>
<name>A0A8C7AZ77_NEOVI</name>
<comment type="domain">
    <text evidence="12">A pair of annexin repeats may form one binding site for calcium and phospholipid.</text>
</comment>
<keyword evidence="10 12" id="KW-0111">Calcium/phospholipid-binding</keyword>
<dbReference type="GO" id="GO:0005886">
    <property type="term" value="C:plasma membrane"/>
    <property type="evidence" value="ECO:0007669"/>
    <property type="project" value="TreeGrafter"/>
</dbReference>
<sequence>MSTVHKILCKLSLEGDHSMPPSAYGLVKEYTNSDAEHDALNIETSMKTKGVDEVTFVNILTKRSNEQRQDIAFTYQRRNKKELVLTLKSDLSGHLETVIWGLLKTPAQYDASELKRESMRWGGRVRGRSRLPTEQGA</sequence>
<dbReference type="GO" id="GO:0005737">
    <property type="term" value="C:cytoplasm"/>
    <property type="evidence" value="ECO:0007669"/>
    <property type="project" value="TreeGrafter"/>
</dbReference>
<dbReference type="GeneTree" id="ENSGT00940000154257"/>
<keyword evidence="9 12" id="KW-0041">Annexin</keyword>
<keyword evidence="14" id="KW-1185">Reference proteome</keyword>
<dbReference type="InterPro" id="IPR018502">
    <property type="entry name" value="Annexin_repeat"/>
</dbReference>
<keyword evidence="3" id="KW-0964">Secreted</keyword>
<keyword evidence="6 12" id="KW-0677">Repeat</keyword>
<dbReference type="GO" id="GO:0012506">
    <property type="term" value="C:vesicle membrane"/>
    <property type="evidence" value="ECO:0007669"/>
    <property type="project" value="TreeGrafter"/>
</dbReference>
<dbReference type="PANTHER" id="PTHR10502:SF18">
    <property type="entry name" value="ANNEXIN A2-RELATED"/>
    <property type="match status" value="1"/>
</dbReference>
<dbReference type="Gene3D" id="1.10.220.10">
    <property type="entry name" value="Annexin"/>
    <property type="match status" value="1"/>
</dbReference>
<dbReference type="GO" id="GO:0005634">
    <property type="term" value="C:nucleus"/>
    <property type="evidence" value="ECO:0007669"/>
    <property type="project" value="TreeGrafter"/>
</dbReference>
<dbReference type="Ensembl" id="ENSNVIT00000012292.1">
    <property type="protein sequence ID" value="ENSNVIP00000010494.1"/>
    <property type="gene ID" value="ENSNVIG00000008321.1"/>
</dbReference>
<evidence type="ECO:0000313" key="14">
    <source>
        <dbReference type="Proteomes" id="UP000694425"/>
    </source>
</evidence>
<dbReference type="AlphaFoldDB" id="A0A8C7AZ77"/>
<dbReference type="PANTHER" id="PTHR10502">
    <property type="entry name" value="ANNEXIN"/>
    <property type="match status" value="1"/>
</dbReference>
<keyword evidence="5" id="KW-0597">Phosphoprotein</keyword>
<dbReference type="PRINTS" id="PR00198">
    <property type="entry name" value="ANNEXINII"/>
</dbReference>
<dbReference type="InterPro" id="IPR002389">
    <property type="entry name" value="ANX2"/>
</dbReference>
<keyword evidence="8" id="KW-0084">Basement membrane</keyword>
<keyword evidence="7 12" id="KW-0106">Calcium</keyword>
<evidence type="ECO:0000256" key="6">
    <source>
        <dbReference type="ARBA" id="ARBA00022737"/>
    </source>
</evidence>
<proteinExistence type="inferred from homology"/>
<dbReference type="GO" id="GO:0008092">
    <property type="term" value="F:cytoskeletal protein binding"/>
    <property type="evidence" value="ECO:0007669"/>
    <property type="project" value="InterPro"/>
</dbReference>
<evidence type="ECO:0000256" key="12">
    <source>
        <dbReference type="RuleBase" id="RU003540"/>
    </source>
</evidence>
<evidence type="ECO:0000256" key="8">
    <source>
        <dbReference type="ARBA" id="ARBA00022869"/>
    </source>
</evidence>
<comment type="function">
    <text evidence="11">Calcium-regulated membrane-binding protein whose affinity for calcium is greatly enhanced by anionic phospholipids. It binds two calcium ions with high affinity. May be involved in heat-stress response. Inhibits PCSK9-enhanced LDLR degradation, probably reduces PCSK9 protein levels via a translational mechanism but also competes with LDLR for binding with PCSK9. Binds to endosomes damaged by phagocytosis of particulate wear debris and participates in endosomal membrane stabilization, thereby limiting NLRP3 inflammasome activation. Required for endothelial cell surface plasmin generation and may support fibrinolytic surveillance and neoangiogenesis.</text>
</comment>
<dbReference type="Proteomes" id="UP000694425">
    <property type="component" value="Unplaced"/>
</dbReference>
<accession>A0A8C7AZ77</accession>